<keyword evidence="3" id="KW-0732">Signal</keyword>
<comment type="caution">
    <text evidence="4">The sequence shown here is derived from an EMBL/GenBank/DDBJ whole genome shotgun (WGS) entry which is preliminary data.</text>
</comment>
<dbReference type="SUPFAM" id="SSF48452">
    <property type="entry name" value="TPR-like"/>
    <property type="match status" value="1"/>
</dbReference>
<dbReference type="AlphaFoldDB" id="A0A8X8KGN6"/>
<evidence type="ECO:0000313" key="5">
    <source>
        <dbReference type="Proteomes" id="UP000887320"/>
    </source>
</evidence>
<dbReference type="RefSeq" id="WP_224964310.1">
    <property type="nucleotide sequence ID" value="NZ_CP083989.1"/>
</dbReference>
<protein>
    <recommendedName>
        <fullName evidence="6">Tetratricopeptide repeat protein</fullName>
    </recommendedName>
</protein>
<accession>A0A8X8KGN6</accession>
<feature type="signal peptide" evidence="3">
    <location>
        <begin position="1"/>
        <end position="23"/>
    </location>
</feature>
<evidence type="ECO:0000256" key="3">
    <source>
        <dbReference type="SAM" id="SignalP"/>
    </source>
</evidence>
<dbReference type="Proteomes" id="UP000887320">
    <property type="component" value="Unassembled WGS sequence"/>
</dbReference>
<feature type="repeat" description="TPR" evidence="1">
    <location>
        <begin position="127"/>
        <end position="160"/>
    </location>
</feature>
<dbReference type="PROSITE" id="PS51257">
    <property type="entry name" value="PROKAR_LIPOPROTEIN"/>
    <property type="match status" value="1"/>
</dbReference>
<organism evidence="4 5">
    <name type="scientific">Acinetobacter guillouiae</name>
    <name type="common">Acinetobacter genomosp. 11</name>
    <dbReference type="NCBI Taxonomy" id="106649"/>
    <lineage>
        <taxon>Bacteria</taxon>
        <taxon>Pseudomonadati</taxon>
        <taxon>Pseudomonadota</taxon>
        <taxon>Gammaproteobacteria</taxon>
        <taxon>Moraxellales</taxon>
        <taxon>Moraxellaceae</taxon>
        <taxon>Acinetobacter</taxon>
    </lineage>
</organism>
<feature type="repeat" description="TPR" evidence="1">
    <location>
        <begin position="205"/>
        <end position="238"/>
    </location>
</feature>
<evidence type="ECO:0000256" key="2">
    <source>
        <dbReference type="SAM" id="Coils"/>
    </source>
</evidence>
<dbReference type="Gene3D" id="1.25.40.10">
    <property type="entry name" value="Tetratricopeptide repeat domain"/>
    <property type="match status" value="2"/>
</dbReference>
<proteinExistence type="predicted"/>
<feature type="chain" id="PRO_5036491536" description="Tetratricopeptide repeat protein" evidence="3">
    <location>
        <begin position="24"/>
        <end position="265"/>
    </location>
</feature>
<name>A0A8X8KGN6_ACIGI</name>
<feature type="coiled-coil region" evidence="2">
    <location>
        <begin position="32"/>
        <end position="62"/>
    </location>
</feature>
<dbReference type="PROSITE" id="PS50005">
    <property type="entry name" value="TPR"/>
    <property type="match status" value="2"/>
</dbReference>
<sequence length="265" mass="30152">MTLKTYFAIVSLLGCCAIYPVYAQNASVDDSMQKSRQNHNQLQNTQNKLLDEKIAYNALEKAKQSLNVGHPQQAIAALQIAIQYFEKYQNSSQETLYAANGTAETLLYLTLDMGKQKNIRVFSGCWADLYFQAAYAFIEMNDLKNAQVKLKSALTLSPFNSEYLKEAGFIQQAQKQWQASLESFKIAEQYLYLLEPEEKRLVIQQSVRRSLGVSLIELNQLDEATQYFNKVLKVDPSDAKARNELNYIEQLKKKGHVAKQAIGRV</sequence>
<dbReference type="Pfam" id="PF13181">
    <property type="entry name" value="TPR_8"/>
    <property type="match status" value="2"/>
</dbReference>
<evidence type="ECO:0000313" key="4">
    <source>
        <dbReference type="EMBL" id="MCF0266285.1"/>
    </source>
</evidence>
<keyword evidence="1" id="KW-0802">TPR repeat</keyword>
<dbReference type="InterPro" id="IPR019734">
    <property type="entry name" value="TPR_rpt"/>
</dbReference>
<gene>
    <name evidence="4" type="ORF">KW868_17680</name>
</gene>
<evidence type="ECO:0000256" key="1">
    <source>
        <dbReference type="PROSITE-ProRule" id="PRU00339"/>
    </source>
</evidence>
<dbReference type="EMBL" id="JAHWXT010000007">
    <property type="protein sequence ID" value="MCF0266285.1"/>
    <property type="molecule type" value="Genomic_DNA"/>
</dbReference>
<dbReference type="InterPro" id="IPR011990">
    <property type="entry name" value="TPR-like_helical_dom_sf"/>
</dbReference>
<keyword evidence="2" id="KW-0175">Coiled coil</keyword>
<reference evidence="4" key="1">
    <citation type="submission" date="2021-07" db="EMBL/GenBank/DDBJ databases">
        <authorList>
            <person name="Fernandez M."/>
            <person name="Pereira P."/>
            <person name="Torres Tejerizo G.A."/>
            <person name="Gonzalez P."/>
            <person name="Agostini E."/>
        </authorList>
    </citation>
    <scope>NUCLEOTIDE SEQUENCE</scope>
    <source>
        <strain evidence="4">SFC 500-1A</strain>
    </source>
</reference>
<dbReference type="SMART" id="SM00028">
    <property type="entry name" value="TPR"/>
    <property type="match status" value="2"/>
</dbReference>
<evidence type="ECO:0008006" key="6">
    <source>
        <dbReference type="Google" id="ProtNLM"/>
    </source>
</evidence>